<comment type="cofactor">
    <cofactor evidence="1">
        <name>thiamine diphosphate</name>
        <dbReference type="ChEBI" id="CHEBI:58937"/>
    </cofactor>
</comment>
<dbReference type="EMBL" id="LCJB01000007">
    <property type="protein sequence ID" value="KKT71831.1"/>
    <property type="molecule type" value="Genomic_DNA"/>
</dbReference>
<evidence type="ECO:0000313" key="6">
    <source>
        <dbReference type="Proteomes" id="UP000034154"/>
    </source>
</evidence>
<dbReference type="PATRIC" id="fig|1619000.3.peg.157"/>
<evidence type="ECO:0000313" key="5">
    <source>
        <dbReference type="EMBL" id="KKT71831.1"/>
    </source>
</evidence>
<keyword evidence="3" id="KW-0786">Thiamine pyrophosphate</keyword>
<reference evidence="5 6" key="1">
    <citation type="journal article" date="2015" name="Nature">
        <title>rRNA introns, odd ribosomes, and small enigmatic genomes across a large radiation of phyla.</title>
        <authorList>
            <person name="Brown C.T."/>
            <person name="Hug L.A."/>
            <person name="Thomas B.C."/>
            <person name="Sharon I."/>
            <person name="Castelle C.J."/>
            <person name="Singh A."/>
            <person name="Wilkins M.J."/>
            <person name="Williams K.H."/>
            <person name="Banfield J.F."/>
        </authorList>
    </citation>
    <scope>NUCLEOTIDE SEQUENCE [LARGE SCALE GENOMIC DNA]</scope>
</reference>
<name>A0A0G1JJN8_9BACT</name>
<evidence type="ECO:0000256" key="2">
    <source>
        <dbReference type="ARBA" id="ARBA00007131"/>
    </source>
</evidence>
<sequence length="286" mass="31789">MHALHDGKFKSLEEIAVQIREDILKMLIKAGSGHSAGSLGLADIFTAFYFHILNHNPKKPNWKNRDRLILSNGHVCPARYAAMAHAGYFPKSELLTLRKLGSRLQGHPELQCLPGVESTSGPLGEGSSQAAGLAYAAKMDEAKWRVYCLMSDGELQEGQTWEALMFAAKYKLTNCTFIIDRNNIQIEGHTETVMPLEPLVEKFKAFGLHVEECAGNDIRDFVNAIERAKEISEKPTVIVAHTIPGKGIDFMENKFEWHGKIPVGAEGRKALAEIRTLQGKIKSEHE</sequence>
<protein>
    <submittedName>
        <fullName evidence="5">Transketolase domain protein</fullName>
    </submittedName>
</protein>
<dbReference type="InterPro" id="IPR005474">
    <property type="entry name" value="Transketolase_N"/>
</dbReference>
<dbReference type="SUPFAM" id="SSF52518">
    <property type="entry name" value="Thiamin diphosphate-binding fold (THDP-binding)"/>
    <property type="match status" value="1"/>
</dbReference>
<organism evidence="5 6">
    <name type="scientific">Candidatus Uhrbacteria bacterium GW2011_GWF2_44_350</name>
    <dbReference type="NCBI Taxonomy" id="1619000"/>
    <lineage>
        <taxon>Bacteria</taxon>
        <taxon>Candidatus Uhriibacteriota</taxon>
    </lineage>
</organism>
<dbReference type="AlphaFoldDB" id="A0A0G1JJN8"/>
<evidence type="ECO:0000256" key="3">
    <source>
        <dbReference type="ARBA" id="ARBA00023052"/>
    </source>
</evidence>
<dbReference type="CDD" id="cd02012">
    <property type="entry name" value="TPP_TK"/>
    <property type="match status" value="1"/>
</dbReference>
<evidence type="ECO:0000259" key="4">
    <source>
        <dbReference type="Pfam" id="PF00456"/>
    </source>
</evidence>
<dbReference type="Proteomes" id="UP000034154">
    <property type="component" value="Unassembled WGS sequence"/>
</dbReference>
<dbReference type="InterPro" id="IPR029061">
    <property type="entry name" value="THDP-binding"/>
</dbReference>
<comment type="caution">
    <text evidence="5">The sequence shown here is derived from an EMBL/GenBank/DDBJ whole genome shotgun (WGS) entry which is preliminary data.</text>
</comment>
<dbReference type="Pfam" id="PF00456">
    <property type="entry name" value="Transketolase_N"/>
    <property type="match status" value="1"/>
</dbReference>
<dbReference type="Gene3D" id="3.40.50.970">
    <property type="match status" value="1"/>
</dbReference>
<gene>
    <name evidence="5" type="ORF">UW63_C0007G0013</name>
</gene>
<feature type="domain" description="Transketolase N-terminal" evidence="4">
    <location>
        <begin position="18"/>
        <end position="270"/>
    </location>
</feature>
<evidence type="ECO:0000256" key="1">
    <source>
        <dbReference type="ARBA" id="ARBA00001964"/>
    </source>
</evidence>
<proteinExistence type="inferred from homology"/>
<dbReference type="PANTHER" id="PTHR47514:SF1">
    <property type="entry name" value="TRANSKETOLASE N-TERMINAL SECTION-RELATED"/>
    <property type="match status" value="1"/>
</dbReference>
<accession>A0A0G1JJN8</accession>
<dbReference type="PANTHER" id="PTHR47514">
    <property type="entry name" value="TRANSKETOLASE N-TERMINAL SECTION-RELATED"/>
    <property type="match status" value="1"/>
</dbReference>
<comment type="similarity">
    <text evidence="2">Belongs to the transketolase family.</text>
</comment>